<reference evidence="2 3" key="1">
    <citation type="submission" date="2016-10" db="EMBL/GenBank/DDBJ databases">
        <authorList>
            <person name="de Groot N.N."/>
        </authorList>
    </citation>
    <scope>NUCLEOTIDE SEQUENCE [LARGE SCALE GENOMIC DNA]</scope>
    <source>
        <strain evidence="2 3">CGMCC 1.7659</strain>
    </source>
</reference>
<keyword evidence="1" id="KW-0472">Membrane</keyword>
<gene>
    <name evidence="2" type="ORF">SAMN05216289_106180</name>
</gene>
<organism evidence="2 3">
    <name type="scientific">Dokdonella immobilis</name>
    <dbReference type="NCBI Taxonomy" id="578942"/>
    <lineage>
        <taxon>Bacteria</taxon>
        <taxon>Pseudomonadati</taxon>
        <taxon>Pseudomonadota</taxon>
        <taxon>Gammaproteobacteria</taxon>
        <taxon>Lysobacterales</taxon>
        <taxon>Rhodanobacteraceae</taxon>
        <taxon>Dokdonella</taxon>
    </lineage>
</organism>
<evidence type="ECO:0000313" key="2">
    <source>
        <dbReference type="EMBL" id="SFN18502.1"/>
    </source>
</evidence>
<dbReference type="EMBL" id="FOVF01000006">
    <property type="protein sequence ID" value="SFN18502.1"/>
    <property type="molecule type" value="Genomic_DNA"/>
</dbReference>
<evidence type="ECO:0000256" key="1">
    <source>
        <dbReference type="SAM" id="Phobius"/>
    </source>
</evidence>
<accession>A0A1I4WYN9</accession>
<dbReference type="RefSeq" id="WP_092406337.1">
    <property type="nucleotide sequence ID" value="NZ_FOVF01000006.1"/>
</dbReference>
<dbReference type="Proteomes" id="UP000198575">
    <property type="component" value="Unassembled WGS sequence"/>
</dbReference>
<keyword evidence="1" id="KW-0812">Transmembrane</keyword>
<dbReference type="AlphaFoldDB" id="A0A1I4WYN9"/>
<feature type="transmembrane region" description="Helical" evidence="1">
    <location>
        <begin position="26"/>
        <end position="50"/>
    </location>
</feature>
<keyword evidence="1" id="KW-1133">Transmembrane helix</keyword>
<keyword evidence="3" id="KW-1185">Reference proteome</keyword>
<name>A0A1I4WYN9_9GAMM</name>
<sequence>MPLPNAENFSFRDAALRIAGLKARMWLARLIGLPFAVVGGIMLAFAWSAVQPWISALHGRLVAANSTQARIVESRFVCESSQARQLALTGLEHVVPGEAGCGMREQALLRFLDASGTPHTVLATDPSDHFVAQGLSPSFAGDKFQRTFALVGPKIYAEPGVEDLLRQLQTDLPDDLSFGSDSAISAWTQVDALRSRMNDPLVNAAFAWVRPSASSAIELRYSASDPEHAWIGAFLDDPDGWNRVPLMLALLLGPMGIFVTYKVAQLFVGHWHRHAPVLATISIVLGMPLWVPHLFDVMDRFATRAEVVATLREDFGILVLSNDGRVEPPPVETLQALEPDAVTGPLYARLLDGLIPEPPPRPYKTMGAAFDALCAGVAERFSVLPAAERDERYPWVSKLQARGISTPGACLLPVAIRGLDEAFATGAPRPSPEYGFLMAYVFQPRFGSSFVADYTRAHELAETAKEALNREMERRKPLEQ</sequence>
<evidence type="ECO:0000313" key="3">
    <source>
        <dbReference type="Proteomes" id="UP000198575"/>
    </source>
</evidence>
<protein>
    <submittedName>
        <fullName evidence="2">Uncharacterized protein</fullName>
    </submittedName>
</protein>
<proteinExistence type="predicted"/>